<sequence length="309" mass="35381">MRRLTFFRFSVAVYFSIVIPTYNRAGFIKATLQSVLAQQFADWEVLVVDDGSTDNTAEVVASLPDARIQYLPKANGERGAARNYGLARARGEYVLFLDSDDLFHPNHLSGLYAKIQELKQPNFIAAKYDFDRDGVRADSDMAGLTEGWYGLDTFVRGNALACNICVRRENPGLRPFEEDRRYSAVEDWMFMLENTQQDRVYVVDQVSITMNDHDTRSMRSDNSALVRRLQLALEWMLARIQLTPEQRRTLTGRVYYLCAIHAYADDHRSEAVRYAQLARPHLPTAQGLILLVRCLLGVQFVDRLKKIRG</sequence>
<dbReference type="AlphaFoldDB" id="A0A328BFX5"/>
<protein>
    <recommendedName>
        <fullName evidence="1">Glycosyltransferase 2-like domain-containing protein</fullName>
    </recommendedName>
</protein>
<gene>
    <name evidence="2" type="ORF">DLM85_13785</name>
</gene>
<feature type="domain" description="Glycosyltransferase 2-like" evidence="1">
    <location>
        <begin position="16"/>
        <end position="131"/>
    </location>
</feature>
<dbReference type="EMBL" id="QHKM01000004">
    <property type="protein sequence ID" value="RAK65787.1"/>
    <property type="molecule type" value="Genomic_DNA"/>
</dbReference>
<dbReference type="OrthoDB" id="6307329at2"/>
<evidence type="ECO:0000313" key="3">
    <source>
        <dbReference type="Proteomes" id="UP000248553"/>
    </source>
</evidence>
<dbReference type="Proteomes" id="UP000248553">
    <property type="component" value="Unassembled WGS sequence"/>
</dbReference>
<evidence type="ECO:0000313" key="2">
    <source>
        <dbReference type="EMBL" id="RAK65787.1"/>
    </source>
</evidence>
<comment type="caution">
    <text evidence="2">The sequence shown here is derived from an EMBL/GenBank/DDBJ whole genome shotgun (WGS) entry which is preliminary data.</text>
</comment>
<name>A0A328BFX5_9BACT</name>
<reference evidence="3" key="1">
    <citation type="submission" date="2018-05" db="EMBL/GenBank/DDBJ databases">
        <authorList>
            <person name="Nie L."/>
        </authorList>
    </citation>
    <scope>NUCLEOTIDE SEQUENCE [LARGE SCALE GENOMIC DNA]</scope>
    <source>
        <strain evidence="3">NL</strain>
    </source>
</reference>
<dbReference type="InterPro" id="IPR001173">
    <property type="entry name" value="Glyco_trans_2-like"/>
</dbReference>
<proteinExistence type="predicted"/>
<organism evidence="2 3">
    <name type="scientific">Hymenobacter edaphi</name>
    <dbReference type="NCBI Taxonomy" id="2211146"/>
    <lineage>
        <taxon>Bacteria</taxon>
        <taxon>Pseudomonadati</taxon>
        <taxon>Bacteroidota</taxon>
        <taxon>Cytophagia</taxon>
        <taxon>Cytophagales</taxon>
        <taxon>Hymenobacteraceae</taxon>
        <taxon>Hymenobacter</taxon>
    </lineage>
</organism>
<dbReference type="CDD" id="cd00761">
    <property type="entry name" value="Glyco_tranf_GTA_type"/>
    <property type="match status" value="1"/>
</dbReference>
<dbReference type="Gene3D" id="3.90.550.10">
    <property type="entry name" value="Spore Coat Polysaccharide Biosynthesis Protein SpsA, Chain A"/>
    <property type="match status" value="1"/>
</dbReference>
<keyword evidence="3" id="KW-1185">Reference proteome</keyword>
<dbReference type="Pfam" id="PF00535">
    <property type="entry name" value="Glycos_transf_2"/>
    <property type="match status" value="1"/>
</dbReference>
<dbReference type="PANTHER" id="PTHR22916">
    <property type="entry name" value="GLYCOSYLTRANSFERASE"/>
    <property type="match status" value="1"/>
</dbReference>
<dbReference type="SUPFAM" id="SSF53448">
    <property type="entry name" value="Nucleotide-diphospho-sugar transferases"/>
    <property type="match status" value="1"/>
</dbReference>
<dbReference type="PANTHER" id="PTHR22916:SF3">
    <property type="entry name" value="UDP-GLCNAC:BETAGAL BETA-1,3-N-ACETYLGLUCOSAMINYLTRANSFERASE-LIKE PROTEIN 1"/>
    <property type="match status" value="1"/>
</dbReference>
<accession>A0A328BFX5</accession>
<dbReference type="InterPro" id="IPR029044">
    <property type="entry name" value="Nucleotide-diphossugar_trans"/>
</dbReference>
<dbReference type="GO" id="GO:0016758">
    <property type="term" value="F:hexosyltransferase activity"/>
    <property type="evidence" value="ECO:0007669"/>
    <property type="project" value="UniProtKB-ARBA"/>
</dbReference>
<evidence type="ECO:0000259" key="1">
    <source>
        <dbReference type="Pfam" id="PF00535"/>
    </source>
</evidence>